<protein>
    <submittedName>
        <fullName evidence="1">TIGR00725 family protein</fullName>
    </submittedName>
</protein>
<organism evidence="1 2">
    <name type="scientific">Persephonella atlantica</name>
    <dbReference type="NCBI Taxonomy" id="2699429"/>
    <lineage>
        <taxon>Bacteria</taxon>
        <taxon>Pseudomonadati</taxon>
        <taxon>Aquificota</taxon>
        <taxon>Aquificia</taxon>
        <taxon>Aquificales</taxon>
        <taxon>Hydrogenothermaceae</taxon>
        <taxon>Persephonella</taxon>
    </lineage>
</organism>
<dbReference type="InterPro" id="IPR005268">
    <property type="entry name" value="CHP00725"/>
</dbReference>
<accession>A0ABS1GGB1</accession>
<evidence type="ECO:0000313" key="1">
    <source>
        <dbReference type="EMBL" id="MBK3331959.1"/>
    </source>
</evidence>
<dbReference type="NCBIfam" id="TIGR00725">
    <property type="entry name" value="TIGR00725 family protein"/>
    <property type="match status" value="1"/>
</dbReference>
<dbReference type="Pfam" id="PF18306">
    <property type="entry name" value="LDcluster4"/>
    <property type="match status" value="1"/>
</dbReference>
<dbReference type="InterPro" id="IPR052341">
    <property type="entry name" value="LOG_family_nucleotidases"/>
</dbReference>
<name>A0ABS1GGB1_9AQUI</name>
<dbReference type="PANTHER" id="PTHR43393">
    <property type="entry name" value="CYTOKININ RIBOSIDE 5'-MONOPHOSPHATE PHOSPHORIBOHYDROLASE"/>
    <property type="match status" value="1"/>
</dbReference>
<dbReference type="Proteomes" id="UP000772812">
    <property type="component" value="Unassembled WGS sequence"/>
</dbReference>
<dbReference type="SUPFAM" id="SSF102405">
    <property type="entry name" value="MCP/YpsA-like"/>
    <property type="match status" value="1"/>
</dbReference>
<sequence length="147" mass="15521">MMKLVSVIGGSQILPSSEEYSFAYKLGKLIAKKGWGVVCGGKSGVMEAVCRGAKEEGGLTVGIMPSLTGEDANPYVDIKINTGLGHARNPIVVASGEIVVAIGGNYGTLSEIAYSLIYGKTVLGYKTHKIEGVIQISKPEEVKKYLK</sequence>
<keyword evidence="2" id="KW-1185">Reference proteome</keyword>
<dbReference type="InterPro" id="IPR041164">
    <property type="entry name" value="LDcluster4"/>
</dbReference>
<dbReference type="Gene3D" id="3.40.50.450">
    <property type="match status" value="1"/>
</dbReference>
<comment type="caution">
    <text evidence="1">The sequence shown here is derived from an EMBL/GenBank/DDBJ whole genome shotgun (WGS) entry which is preliminary data.</text>
</comment>
<reference evidence="1 2" key="1">
    <citation type="journal article" date="2021" name="Syst. Appl. Microbiol.">
        <title>Persephonella atlantica sp. nov.: How to adapt to physico-chemical gradients in high temperature hydrothermal habitats.</title>
        <authorList>
            <person name="Francois D.X."/>
            <person name="Godfroy A."/>
            <person name="Mathien C."/>
            <person name="Aube J."/>
            <person name="Cathalot C."/>
            <person name="Lesongeur F."/>
            <person name="L'Haridon S."/>
            <person name="Philippon X."/>
            <person name="Roussel E.G."/>
        </authorList>
    </citation>
    <scope>NUCLEOTIDE SEQUENCE [LARGE SCALE GENOMIC DNA]</scope>
    <source>
        <strain evidence="1 2">MO1340</strain>
    </source>
</reference>
<evidence type="ECO:0000313" key="2">
    <source>
        <dbReference type="Proteomes" id="UP000772812"/>
    </source>
</evidence>
<proteinExistence type="predicted"/>
<dbReference type="PANTHER" id="PTHR43393:SF3">
    <property type="entry name" value="LYSINE DECARBOXYLASE-LIKE PROTEIN"/>
    <property type="match status" value="1"/>
</dbReference>
<gene>
    <name evidence="1" type="ORF">GWK41_02605</name>
</gene>
<dbReference type="EMBL" id="JAACYA010000001">
    <property type="protein sequence ID" value="MBK3331959.1"/>
    <property type="molecule type" value="Genomic_DNA"/>
</dbReference>